<reference evidence="9 10" key="1">
    <citation type="journal article" date="2015" name="Nature">
        <title>rRNA introns, odd ribosomes, and small enigmatic genomes across a large radiation of phyla.</title>
        <authorList>
            <person name="Brown C.T."/>
            <person name="Hug L.A."/>
            <person name="Thomas B.C."/>
            <person name="Sharon I."/>
            <person name="Castelle C.J."/>
            <person name="Singh A."/>
            <person name="Wilkins M.J."/>
            <person name="Williams K.H."/>
            <person name="Banfield J.F."/>
        </authorList>
    </citation>
    <scope>NUCLEOTIDE SEQUENCE [LARGE SCALE GENOMIC DNA]</scope>
</reference>
<keyword evidence="6 7" id="KW-0472">Membrane</keyword>
<accession>A0A0G0T6G1</accession>
<comment type="similarity">
    <text evidence="2">Belongs to the GSP F family.</text>
</comment>
<keyword evidence="4 7" id="KW-0812">Transmembrane</keyword>
<protein>
    <submittedName>
        <fullName evidence="9">Type II secretion system F domain protein</fullName>
    </submittedName>
</protein>
<dbReference type="InterPro" id="IPR003004">
    <property type="entry name" value="GspF/PilC"/>
</dbReference>
<sequence>MAQEKTKIHKKEKSIWNLIKEISYTRTRLSIKDQTFFVKRLSFLIKAGIPIQESLTMIREQTQKKGYAFILDTVIANVSSGQNLATSLGRFKNVFGDFAINIIGFGEQSGILSENLEYVAAELKKRQTLRKKIISAAIYPIVVTIATLGIVAFLMVFLFPKILPIFDSLHYALPLSTRIVIVVSNFITHWGLVSIASIFIIIAVLIIALKKSEIICFYFHKFLFIIPIIGKIIRDYNMANFARTFGLLLKSGVAMSEALSISVKTTPNLVYKKEFKILAGVVNRGAKISTHLNKRRDLFPDLVTQIISVGEHSGNLANSLLYLSEMYEAEIDDFTKNLSNMVEPALMIIMGMLVGFIAVSIITPIYGITQHLNAR</sequence>
<feature type="domain" description="Type II secretion system protein GspF" evidence="8">
    <location>
        <begin position="37"/>
        <end position="160"/>
    </location>
</feature>
<dbReference type="EMBL" id="LBZL01000008">
    <property type="protein sequence ID" value="KKR70311.1"/>
    <property type="molecule type" value="Genomic_DNA"/>
</dbReference>
<dbReference type="InterPro" id="IPR018076">
    <property type="entry name" value="T2SS_GspF_dom"/>
</dbReference>
<evidence type="ECO:0000256" key="2">
    <source>
        <dbReference type="ARBA" id="ARBA00005745"/>
    </source>
</evidence>
<gene>
    <name evidence="9" type="ORF">UU13_C0008G0007</name>
</gene>
<keyword evidence="3" id="KW-1003">Cell membrane</keyword>
<dbReference type="AlphaFoldDB" id="A0A0G0T6G1"/>
<evidence type="ECO:0000259" key="8">
    <source>
        <dbReference type="Pfam" id="PF00482"/>
    </source>
</evidence>
<organism evidence="9 10">
    <name type="scientific">Candidatus Nomurabacteria bacterium GW2011_GWB1_40_7</name>
    <dbReference type="NCBI Taxonomy" id="1618744"/>
    <lineage>
        <taxon>Bacteria</taxon>
        <taxon>Candidatus Nomuraibacteriota</taxon>
    </lineage>
</organism>
<keyword evidence="5 7" id="KW-1133">Transmembrane helix</keyword>
<evidence type="ECO:0000256" key="5">
    <source>
        <dbReference type="ARBA" id="ARBA00022989"/>
    </source>
</evidence>
<feature type="transmembrane region" description="Helical" evidence="7">
    <location>
        <begin position="215"/>
        <end position="233"/>
    </location>
</feature>
<evidence type="ECO:0000256" key="6">
    <source>
        <dbReference type="ARBA" id="ARBA00023136"/>
    </source>
</evidence>
<comment type="caution">
    <text evidence="9">The sequence shown here is derived from an EMBL/GenBank/DDBJ whole genome shotgun (WGS) entry which is preliminary data.</text>
</comment>
<feature type="transmembrane region" description="Helical" evidence="7">
    <location>
        <begin position="179"/>
        <end position="208"/>
    </location>
</feature>
<evidence type="ECO:0000313" key="10">
    <source>
        <dbReference type="Proteomes" id="UP000034452"/>
    </source>
</evidence>
<evidence type="ECO:0000256" key="3">
    <source>
        <dbReference type="ARBA" id="ARBA00022475"/>
    </source>
</evidence>
<dbReference type="PANTHER" id="PTHR30012">
    <property type="entry name" value="GENERAL SECRETION PATHWAY PROTEIN"/>
    <property type="match status" value="1"/>
</dbReference>
<dbReference type="PANTHER" id="PTHR30012:SF0">
    <property type="entry name" value="TYPE II SECRETION SYSTEM PROTEIN F-RELATED"/>
    <property type="match status" value="1"/>
</dbReference>
<dbReference type="Gene3D" id="1.20.81.30">
    <property type="entry name" value="Type II secretion system (T2SS), domain F"/>
    <property type="match status" value="2"/>
</dbReference>
<comment type="subcellular location">
    <subcellularLocation>
        <location evidence="1">Cell membrane</location>
        <topology evidence="1">Multi-pass membrane protein</topology>
    </subcellularLocation>
</comment>
<dbReference type="GO" id="GO:0005886">
    <property type="term" value="C:plasma membrane"/>
    <property type="evidence" value="ECO:0007669"/>
    <property type="project" value="UniProtKB-SubCell"/>
</dbReference>
<dbReference type="Proteomes" id="UP000034452">
    <property type="component" value="Unassembled WGS sequence"/>
</dbReference>
<dbReference type="Pfam" id="PF00482">
    <property type="entry name" value="T2SSF"/>
    <property type="match status" value="2"/>
</dbReference>
<dbReference type="PRINTS" id="PR00812">
    <property type="entry name" value="BCTERIALGSPF"/>
</dbReference>
<name>A0A0G0T6G1_9BACT</name>
<evidence type="ECO:0000313" key="9">
    <source>
        <dbReference type="EMBL" id="KKR70311.1"/>
    </source>
</evidence>
<feature type="domain" description="Type II secretion system protein GspF" evidence="8">
    <location>
        <begin position="241"/>
        <end position="364"/>
    </location>
</feature>
<feature type="transmembrane region" description="Helical" evidence="7">
    <location>
        <begin position="133"/>
        <end position="159"/>
    </location>
</feature>
<evidence type="ECO:0000256" key="1">
    <source>
        <dbReference type="ARBA" id="ARBA00004651"/>
    </source>
</evidence>
<evidence type="ECO:0000256" key="4">
    <source>
        <dbReference type="ARBA" id="ARBA00022692"/>
    </source>
</evidence>
<evidence type="ECO:0000256" key="7">
    <source>
        <dbReference type="SAM" id="Phobius"/>
    </source>
</evidence>
<feature type="transmembrane region" description="Helical" evidence="7">
    <location>
        <begin position="345"/>
        <end position="368"/>
    </location>
</feature>
<dbReference type="InterPro" id="IPR042094">
    <property type="entry name" value="T2SS_GspF_sf"/>
</dbReference>
<proteinExistence type="inferred from homology"/>